<feature type="region of interest" description="Disordered" evidence="1">
    <location>
        <begin position="517"/>
        <end position="539"/>
    </location>
</feature>
<evidence type="ECO:0000259" key="2">
    <source>
        <dbReference type="Pfam" id="PF13360"/>
    </source>
</evidence>
<dbReference type="Pfam" id="PF13360">
    <property type="entry name" value="PQQ_2"/>
    <property type="match status" value="1"/>
</dbReference>
<keyword evidence="4" id="KW-1185">Reference proteome</keyword>
<gene>
    <name evidence="3" type="ORF">GcLGCM259_1689</name>
</gene>
<dbReference type="InterPro" id="IPR011047">
    <property type="entry name" value="Quinoprotein_ADH-like_sf"/>
</dbReference>
<dbReference type="RefSeq" id="WP_138926367.1">
    <property type="nucleotide sequence ID" value="NZ_CP034412.1"/>
</dbReference>
<feature type="domain" description="Pyrrolo-quinoline quinone repeat" evidence="2">
    <location>
        <begin position="251"/>
        <end position="440"/>
    </location>
</feature>
<accession>A0A5B7WWE5</accession>
<evidence type="ECO:0000256" key="1">
    <source>
        <dbReference type="SAM" id="MobiDB-lite"/>
    </source>
</evidence>
<reference evidence="3 4" key="1">
    <citation type="submission" date="2018-12" db="EMBL/GenBank/DDBJ databases">
        <title>Complete Genome Sequence of Glutamicibacter creatinolyticus strain LGCM259,isolated from an abscess of a 12-year-old mare in Italy.</title>
        <authorList>
            <person name="Santos R.G."/>
            <person name="Silva A.L."/>
            <person name="Seyffert N."/>
            <person name="Castro T.L.P."/>
            <person name="Attili A.R."/>
            <person name="Rifici C."/>
            <person name="Mazzullo G."/>
            <person name="Brenig B."/>
            <person name="Venanzi F."/>
            <person name="Azevedo V."/>
        </authorList>
    </citation>
    <scope>NUCLEOTIDE SEQUENCE [LARGE SCALE GENOMIC DNA]</scope>
    <source>
        <strain evidence="3 4">LGCM 259</strain>
    </source>
</reference>
<dbReference type="AlphaFoldDB" id="A0A5B7WWE5"/>
<evidence type="ECO:0000313" key="4">
    <source>
        <dbReference type="Proteomes" id="UP000307000"/>
    </source>
</evidence>
<dbReference type="Gene3D" id="2.130.10.10">
    <property type="entry name" value="YVTN repeat-like/Quinoprotein amine dehydrogenase"/>
    <property type="match status" value="1"/>
</dbReference>
<protein>
    <submittedName>
        <fullName evidence="3">GntR family transcriptional regulator</fullName>
    </submittedName>
</protein>
<organism evidence="3 4">
    <name type="scientific">Glutamicibacter creatinolyticus</name>
    <dbReference type="NCBI Taxonomy" id="162496"/>
    <lineage>
        <taxon>Bacteria</taxon>
        <taxon>Bacillati</taxon>
        <taxon>Actinomycetota</taxon>
        <taxon>Actinomycetes</taxon>
        <taxon>Micrococcales</taxon>
        <taxon>Micrococcaceae</taxon>
        <taxon>Glutamicibacter</taxon>
    </lineage>
</organism>
<dbReference type="InterPro" id="IPR015943">
    <property type="entry name" value="WD40/YVTN_repeat-like_dom_sf"/>
</dbReference>
<sequence>MHRSPAATAAPPEAAAAPPHRGTRAPLFLAAALAGTLAFTGCVAGQDGGQPDRERQAAAQAERLAKPATKLWDSQDALLSQSLVVGQRVLAYTHEKNKLYLTARELHSGKLAWQRRAYPGNDPSGVPVGLDSVSIGGQDTVAVQIPDGQQGARLVVLNTDTGRQLAPGWGEHYWGSRPQPCATSWCTEGTNDSVNRRGARQYRFDASGGSWTAVPPAQLPVPLPDEDSRLLGHGLSATGQRGPNKEQLAYARNGKILWKQPYEKAFATGYSSDSGWTWTLASEPSDTLIGSGSRAHNRASSGTYLLDLASDYMSIGVDAASGTVLWRQPGAEAYCQGIFTDWVTDARRTVVLCTIDSGMSSILESDSDTRQSVLTGLKWRVTALDARTGAEQWSHGLPELKRTRELIKPRARILSDTEHAILPLPQGWRAIEIATGNVRELGQVLGQSVLCTTARETLELPIPGDREPRYLNGEDAIHPCDRDTLKPGTVPPRYAEFVRTGHDQQQVVVLAGPQGMTAYRMPPAEPAPGEPDVPRQTQR</sequence>
<dbReference type="EMBL" id="CP034412">
    <property type="protein sequence ID" value="QCY47413.1"/>
    <property type="molecule type" value="Genomic_DNA"/>
</dbReference>
<proteinExistence type="predicted"/>
<dbReference type="SUPFAM" id="SSF50998">
    <property type="entry name" value="Quinoprotein alcohol dehydrogenase-like"/>
    <property type="match status" value="1"/>
</dbReference>
<dbReference type="Proteomes" id="UP000307000">
    <property type="component" value="Chromosome"/>
</dbReference>
<evidence type="ECO:0000313" key="3">
    <source>
        <dbReference type="EMBL" id="QCY47413.1"/>
    </source>
</evidence>
<dbReference type="KEGG" id="gcr:GcLGCM259_1689"/>
<name>A0A5B7WWE5_9MICC</name>
<dbReference type="InterPro" id="IPR002372">
    <property type="entry name" value="PQQ_rpt_dom"/>
</dbReference>
<feature type="region of interest" description="Disordered" evidence="1">
    <location>
        <begin position="1"/>
        <end position="20"/>
    </location>
</feature>
<feature type="compositionally biased region" description="Low complexity" evidence="1">
    <location>
        <begin position="1"/>
        <end position="19"/>
    </location>
</feature>